<sequence>MTERIDLDDVEVETEEDEGNDGDWLWRDDASADIDGDVGETAAGESASSGGSATESEEPAGDSQGDRIPHVPYESSNSPAGIPKDHGGAGGGAGPAEDRAEAPEASGPHGGGVDDMATAYTYEAIQRLDDPRIALAETNEWSDWIGLVGDVPAHAINSFLREHQLDIDFFNGSGDGPAERLAAIGEHSMFYSERMVVVGTEGEEWIAEDAGWEFVDLADAAESAGWELDD</sequence>
<dbReference type="RefSeq" id="WP_059056356.1">
    <property type="nucleotide sequence ID" value="NZ_CEML01000002.1"/>
</dbReference>
<evidence type="ECO:0000256" key="1">
    <source>
        <dbReference type="SAM" id="MobiDB-lite"/>
    </source>
</evidence>
<evidence type="ECO:0000313" key="3">
    <source>
        <dbReference type="EMBL" id="CQH52831.1"/>
    </source>
</evidence>
<dbReference type="STRING" id="1407499.HHUB_1892"/>
<dbReference type="GeneID" id="26658565"/>
<dbReference type="Pfam" id="PF23439">
    <property type="entry name" value="DUF7124"/>
    <property type="match status" value="1"/>
</dbReference>
<proteinExistence type="predicted"/>
<dbReference type="AlphaFoldDB" id="A0A0U5GZ75"/>
<gene>
    <name evidence="3" type="ORF">HHUB_1892</name>
</gene>
<evidence type="ECO:0000259" key="2">
    <source>
        <dbReference type="Pfam" id="PF23439"/>
    </source>
</evidence>
<protein>
    <recommendedName>
        <fullName evidence="2">DUF7124 domain-containing protein</fullName>
    </recommendedName>
</protein>
<dbReference type="KEGG" id="hhb:Hhub_1892"/>
<dbReference type="OrthoDB" id="252856at2157"/>
<dbReference type="EMBL" id="LN831302">
    <property type="protein sequence ID" value="CQH52831.1"/>
    <property type="molecule type" value="Genomic_DNA"/>
</dbReference>
<feature type="region of interest" description="Disordered" evidence="1">
    <location>
        <begin position="1"/>
        <end position="115"/>
    </location>
</feature>
<organism evidence="3 4">
    <name type="scientific">Halobacterium hubeiense</name>
    <dbReference type="NCBI Taxonomy" id="1407499"/>
    <lineage>
        <taxon>Archaea</taxon>
        <taxon>Methanobacteriati</taxon>
        <taxon>Methanobacteriota</taxon>
        <taxon>Stenosarchaea group</taxon>
        <taxon>Halobacteria</taxon>
        <taxon>Halobacteriales</taxon>
        <taxon>Halobacteriaceae</taxon>
        <taxon>Halobacterium</taxon>
    </lineage>
</organism>
<accession>A0A0U5GZ75</accession>
<evidence type="ECO:0000313" key="4">
    <source>
        <dbReference type="Proteomes" id="UP000066737"/>
    </source>
</evidence>
<dbReference type="InterPro" id="IPR055548">
    <property type="entry name" value="DUF7124"/>
</dbReference>
<feature type="compositionally biased region" description="Acidic residues" evidence="1">
    <location>
        <begin position="8"/>
        <end position="21"/>
    </location>
</feature>
<name>A0A0U5GZ75_9EURY</name>
<dbReference type="Proteomes" id="UP000066737">
    <property type="component" value="Chromosome I"/>
</dbReference>
<feature type="domain" description="DUF7124" evidence="2">
    <location>
        <begin position="116"/>
        <end position="228"/>
    </location>
</feature>
<feature type="compositionally biased region" description="Low complexity" evidence="1">
    <location>
        <begin position="39"/>
        <end position="54"/>
    </location>
</feature>
<reference evidence="4" key="1">
    <citation type="journal article" date="2016" name="Environ. Microbiol.">
        <title>The complete genome of a viable archaeum isolated from 123-million-year-old rock salt.</title>
        <authorList>
            <person name="Jaakkola S.T."/>
            <person name="Pfeiffer F."/>
            <person name="Ravantti J.J."/>
            <person name="Guo Q."/>
            <person name="Liu Y."/>
            <person name="Chen X."/>
            <person name="Ma H."/>
            <person name="Yang C."/>
            <person name="Oksanen H.M."/>
            <person name="Bamford D.H."/>
        </authorList>
    </citation>
    <scope>NUCLEOTIDE SEQUENCE</scope>
    <source>
        <strain evidence="4">JI20-1</strain>
    </source>
</reference>
<keyword evidence="4" id="KW-1185">Reference proteome</keyword>